<keyword evidence="1" id="KW-1133">Transmembrane helix</keyword>
<proteinExistence type="predicted"/>
<keyword evidence="1" id="KW-0812">Transmembrane</keyword>
<sequence>MNKELMLIQFSKYMTIGTVSIIIGMIIALIGLWIYSEWLIYQQKKNKQLDIVRDKMDGIEMKRLLRQNSQEQSSHKQKCPDIQIVDLSLENDNPEKEKMISSNRSITQIDSNKRISLKSLDGLPR</sequence>
<accession>A0A922ICA2</accession>
<gene>
    <name evidence="3" type="ORF">DERF_000773</name>
    <name evidence="2" type="ORF">HUG17_8513</name>
</gene>
<protein>
    <submittedName>
        <fullName evidence="3">Uncharacterized protein</fullName>
    </submittedName>
</protein>
<comment type="caution">
    <text evidence="3">The sequence shown here is derived from an EMBL/GenBank/DDBJ whole genome shotgun (WGS) entry which is preliminary data.</text>
</comment>
<organism evidence="3 4">
    <name type="scientific">Dermatophagoides farinae</name>
    <name type="common">American house dust mite</name>
    <dbReference type="NCBI Taxonomy" id="6954"/>
    <lineage>
        <taxon>Eukaryota</taxon>
        <taxon>Metazoa</taxon>
        <taxon>Ecdysozoa</taxon>
        <taxon>Arthropoda</taxon>
        <taxon>Chelicerata</taxon>
        <taxon>Arachnida</taxon>
        <taxon>Acari</taxon>
        <taxon>Acariformes</taxon>
        <taxon>Sarcoptiformes</taxon>
        <taxon>Astigmata</taxon>
        <taxon>Psoroptidia</taxon>
        <taxon>Analgoidea</taxon>
        <taxon>Pyroglyphidae</taxon>
        <taxon>Dermatophagoidinae</taxon>
        <taxon>Dermatophagoides</taxon>
    </lineage>
</organism>
<reference evidence="3" key="4">
    <citation type="journal article" date="2022" name="Res Sq">
        <title>Comparative Genomics Reveals Insights into the Divergent Evolution of Astigmatic Mites and Household Pest Adaptations.</title>
        <authorList>
            <person name="Xiong Q."/>
            <person name="Wan A.T.-Y."/>
            <person name="Liu X.-Y."/>
            <person name="Fung C.S.-H."/>
            <person name="Xiao X."/>
            <person name="Malainual N."/>
            <person name="Hou J."/>
            <person name="Wang L."/>
            <person name="Wang M."/>
            <person name="Yang K."/>
            <person name="Cui Y."/>
            <person name="Leung E."/>
            <person name="Nong W."/>
            <person name="Shin S.-K."/>
            <person name="Au S."/>
            <person name="Jeong K.Y."/>
            <person name="Chew F.T."/>
            <person name="Hui J."/>
            <person name="Leung T.F."/>
            <person name="Tungtrongchitr A."/>
            <person name="Zhong N."/>
            <person name="Liu Z."/>
            <person name="Tsui S."/>
        </authorList>
    </citation>
    <scope>NUCLEOTIDE SEQUENCE</scope>
    <source>
        <strain evidence="3">Derf</strain>
        <tissue evidence="3">Whole organism</tissue>
    </source>
</reference>
<evidence type="ECO:0000313" key="4">
    <source>
        <dbReference type="Proteomes" id="UP000790347"/>
    </source>
</evidence>
<reference evidence="2" key="3">
    <citation type="journal article" date="2021" name="World Allergy Organ. J.">
        <title>Chromosome-level assembly of Dermatophagoides farinae genome and transcriptome reveals two novel allergens Der f 37 and Der f 39.</title>
        <authorList>
            <person name="Chen J."/>
            <person name="Cai Z."/>
            <person name="Fan D."/>
            <person name="Hu J."/>
            <person name="Hou Y."/>
            <person name="He Y."/>
            <person name="Zhang Z."/>
            <person name="Zhao Z."/>
            <person name="Gao P."/>
            <person name="Hu W."/>
            <person name="Sun J."/>
            <person name="Li J."/>
            <person name="Ji K."/>
        </authorList>
    </citation>
    <scope>NUCLEOTIDE SEQUENCE</scope>
    <source>
        <strain evidence="2">JKM2019</strain>
    </source>
</reference>
<name>A0A922ICA2_DERFA</name>
<keyword evidence="4" id="KW-1185">Reference proteome</keyword>
<reference evidence="2" key="2">
    <citation type="submission" date="2020-06" db="EMBL/GenBank/DDBJ databases">
        <authorList>
            <person name="Ji K."/>
            <person name="Li J."/>
        </authorList>
    </citation>
    <scope>NUCLEOTIDE SEQUENCE</scope>
    <source>
        <strain evidence="2">JKM2019</strain>
        <tissue evidence="2">Whole body</tissue>
    </source>
</reference>
<reference evidence="3" key="1">
    <citation type="submission" date="2013-05" db="EMBL/GenBank/DDBJ databases">
        <authorList>
            <person name="Yim A.K.Y."/>
            <person name="Chan T.F."/>
            <person name="Ji K.M."/>
            <person name="Liu X.Y."/>
            <person name="Zhou J.W."/>
            <person name="Li R.Q."/>
            <person name="Yang K.Y."/>
            <person name="Li J."/>
            <person name="Li M."/>
            <person name="Law P.T.W."/>
            <person name="Wu Y.L."/>
            <person name="Cai Z.L."/>
            <person name="Qin H."/>
            <person name="Bao Y."/>
            <person name="Leung R.K.K."/>
            <person name="Ng P.K.S."/>
            <person name="Zou J."/>
            <person name="Zhong X.J."/>
            <person name="Ran P.X."/>
            <person name="Zhong N.S."/>
            <person name="Liu Z.G."/>
            <person name="Tsui S.K.W."/>
        </authorList>
    </citation>
    <scope>NUCLEOTIDE SEQUENCE</scope>
    <source>
        <strain evidence="3">Derf</strain>
        <tissue evidence="3">Whole organism</tissue>
    </source>
</reference>
<dbReference type="Proteomes" id="UP000790347">
    <property type="component" value="Unassembled WGS sequence"/>
</dbReference>
<dbReference type="AlphaFoldDB" id="A0A922ICA2"/>
<feature type="transmembrane region" description="Helical" evidence="1">
    <location>
        <begin position="13"/>
        <end position="35"/>
    </location>
</feature>
<dbReference type="OrthoDB" id="6511040at2759"/>
<keyword evidence="1" id="KW-0472">Membrane</keyword>
<dbReference type="EMBL" id="SDOV01000005">
    <property type="protein sequence ID" value="KAH7641044.1"/>
    <property type="molecule type" value="Genomic_DNA"/>
</dbReference>
<dbReference type="Proteomes" id="UP000828236">
    <property type="component" value="Unassembled WGS sequence"/>
</dbReference>
<dbReference type="EMBL" id="ASGP02000001">
    <property type="protein sequence ID" value="KAH9526709.1"/>
    <property type="molecule type" value="Genomic_DNA"/>
</dbReference>
<evidence type="ECO:0000313" key="3">
    <source>
        <dbReference type="EMBL" id="KAH9526709.1"/>
    </source>
</evidence>
<evidence type="ECO:0000313" key="2">
    <source>
        <dbReference type="EMBL" id="KAH7641044.1"/>
    </source>
</evidence>
<evidence type="ECO:0000256" key="1">
    <source>
        <dbReference type="SAM" id="Phobius"/>
    </source>
</evidence>